<evidence type="ECO:0000313" key="11">
    <source>
        <dbReference type="Proteomes" id="UP000053766"/>
    </source>
</evidence>
<feature type="domain" description="Kazal-like" evidence="9">
    <location>
        <begin position="286"/>
        <end position="338"/>
    </location>
</feature>
<gene>
    <name evidence="10" type="ORF">DICVIV_12056</name>
</gene>
<evidence type="ECO:0000256" key="4">
    <source>
        <dbReference type="ARBA" id="ARBA00022692"/>
    </source>
</evidence>
<protein>
    <submittedName>
        <fullName evidence="10">Sodium-independent organic anion transporter</fullName>
    </submittedName>
</protein>
<reference evidence="10 11" key="1">
    <citation type="submission" date="2013-11" db="EMBL/GenBank/DDBJ databases">
        <title>Draft genome of the bovine lungworm Dictyocaulus viviparus.</title>
        <authorList>
            <person name="Mitreva M."/>
        </authorList>
    </citation>
    <scope>NUCLEOTIDE SEQUENCE [LARGE SCALE GENOMIC DNA]</scope>
    <source>
        <strain evidence="10 11">HannoverDv2000</strain>
    </source>
</reference>
<evidence type="ECO:0000256" key="1">
    <source>
        <dbReference type="ARBA" id="ARBA00004651"/>
    </source>
</evidence>
<keyword evidence="3" id="KW-1003">Cell membrane</keyword>
<accession>A0A0D8XBG9</accession>
<dbReference type="Pfam" id="PF03137">
    <property type="entry name" value="OATP"/>
    <property type="match status" value="2"/>
</dbReference>
<keyword evidence="7" id="KW-1015">Disulfide bond</keyword>
<keyword evidence="11" id="KW-1185">Reference proteome</keyword>
<dbReference type="AlphaFoldDB" id="A0A0D8XBG9"/>
<feature type="transmembrane region" description="Helical" evidence="8">
    <location>
        <begin position="248"/>
        <end position="269"/>
    </location>
</feature>
<dbReference type="PANTHER" id="PTHR11388">
    <property type="entry name" value="ORGANIC ANION TRANSPORTER"/>
    <property type="match status" value="1"/>
</dbReference>
<dbReference type="EMBL" id="KN716731">
    <property type="protein sequence ID" value="KJH41960.1"/>
    <property type="molecule type" value="Genomic_DNA"/>
</dbReference>
<evidence type="ECO:0000259" key="9">
    <source>
        <dbReference type="PROSITE" id="PS51465"/>
    </source>
</evidence>
<evidence type="ECO:0000256" key="6">
    <source>
        <dbReference type="ARBA" id="ARBA00023136"/>
    </source>
</evidence>
<feature type="transmembrane region" description="Helical" evidence="8">
    <location>
        <begin position="217"/>
        <end position="236"/>
    </location>
</feature>
<dbReference type="Proteomes" id="UP000053766">
    <property type="component" value="Unassembled WGS sequence"/>
</dbReference>
<dbReference type="SUPFAM" id="SSF103473">
    <property type="entry name" value="MFS general substrate transporter"/>
    <property type="match status" value="1"/>
</dbReference>
<dbReference type="GO" id="GO:0043252">
    <property type="term" value="P:sodium-independent organic anion transport"/>
    <property type="evidence" value="ECO:0007669"/>
    <property type="project" value="TreeGrafter"/>
</dbReference>
<comment type="similarity">
    <text evidence="2">Belongs to the organo anion transporter (TC 2.A.60) family.</text>
</comment>
<dbReference type="InterPro" id="IPR002350">
    <property type="entry name" value="Kazal_dom"/>
</dbReference>
<evidence type="ECO:0000256" key="7">
    <source>
        <dbReference type="ARBA" id="ARBA00023157"/>
    </source>
</evidence>
<dbReference type="GO" id="GO:0016323">
    <property type="term" value="C:basolateral plasma membrane"/>
    <property type="evidence" value="ECO:0007669"/>
    <property type="project" value="TreeGrafter"/>
</dbReference>
<dbReference type="GO" id="GO:0015347">
    <property type="term" value="F:sodium-independent organic anion transmembrane transporter activity"/>
    <property type="evidence" value="ECO:0007669"/>
    <property type="project" value="TreeGrafter"/>
</dbReference>
<keyword evidence="4 8" id="KW-0812">Transmembrane</keyword>
<dbReference type="InterPro" id="IPR036259">
    <property type="entry name" value="MFS_trans_sf"/>
</dbReference>
<dbReference type="OrthoDB" id="5062115at2759"/>
<reference evidence="11" key="2">
    <citation type="journal article" date="2016" name="Sci. Rep.">
        <title>Dictyocaulus viviparus genome, variome and transcriptome elucidate lungworm biology and support future intervention.</title>
        <authorList>
            <person name="McNulty S.N."/>
            <person name="Strube C."/>
            <person name="Rosa B.A."/>
            <person name="Martin J.C."/>
            <person name="Tyagi R."/>
            <person name="Choi Y.J."/>
            <person name="Wang Q."/>
            <person name="Hallsworth Pepin K."/>
            <person name="Zhang X."/>
            <person name="Ozersky P."/>
            <person name="Wilson R.K."/>
            <person name="Sternberg P.W."/>
            <person name="Gasser R.B."/>
            <person name="Mitreva M."/>
        </authorList>
    </citation>
    <scope>NUCLEOTIDE SEQUENCE [LARGE SCALE GENOMIC DNA]</scope>
    <source>
        <strain evidence="11">HannoverDv2000</strain>
    </source>
</reference>
<keyword evidence="5 8" id="KW-1133">Transmembrane helix</keyword>
<feature type="transmembrane region" description="Helical" evidence="8">
    <location>
        <begin position="357"/>
        <end position="381"/>
    </location>
</feature>
<sequence length="441" mass="49055">MNSILDTFTRNASSYRVRQLLSLFIRRRSNREHSDLLRVRRSATAPFTYCSKLVNELRKIMGNMRCLEQADNKGLFFILLPALLLLGIGRTMPWSLGIPLVDDNVKKKNLPTYFAGMSFIRVLGPITGFLIGSFCNKLYYTLHPPVGLTPSDPTWIGAWWIGFICIGVLTLFPSVSLFLFSAEVKSGSRSDGQNNQINLFDNYKDHQENQRSIYERMTAMFGVFGFAFGTIIGGFLTCQYRLNGRKAAMFVLVVSTINMCLFFSKTFIWCESVVNSVGLNSRNNNYNFTRECNSECGCTGSHLYPVCDAKGYAFFSPCHAGCHEVKVNREFSSCDCADGGVVRKNFCKDSCTFSTTIFFGTVLIGALFAGMGVVPGLLILLRSVPPETRSQSLGFQGLLVSLFGTLPSPILWGFVIDSSCLILDDVRKGSIHLNPLPIDGH</sequence>
<dbReference type="PROSITE" id="PS51465">
    <property type="entry name" value="KAZAL_2"/>
    <property type="match status" value="1"/>
</dbReference>
<evidence type="ECO:0000313" key="10">
    <source>
        <dbReference type="EMBL" id="KJH41960.1"/>
    </source>
</evidence>
<evidence type="ECO:0000256" key="3">
    <source>
        <dbReference type="ARBA" id="ARBA00022475"/>
    </source>
</evidence>
<comment type="subcellular location">
    <subcellularLocation>
        <location evidence="1">Cell membrane</location>
        <topology evidence="1">Multi-pass membrane protein</topology>
    </subcellularLocation>
</comment>
<dbReference type="InterPro" id="IPR004156">
    <property type="entry name" value="OATP"/>
</dbReference>
<feature type="transmembrane region" description="Helical" evidence="8">
    <location>
        <begin position="156"/>
        <end position="180"/>
    </location>
</feature>
<keyword evidence="6 8" id="KW-0472">Membrane</keyword>
<dbReference type="PANTHER" id="PTHR11388:SF76">
    <property type="entry name" value="SOLUTE CARRIER ORGANIC ANION TRANSPORTER FAMILY MEMBER"/>
    <property type="match status" value="1"/>
</dbReference>
<dbReference type="Gene3D" id="1.20.1250.20">
    <property type="entry name" value="MFS general substrate transporter like domains"/>
    <property type="match status" value="1"/>
</dbReference>
<evidence type="ECO:0000256" key="8">
    <source>
        <dbReference type="SAM" id="Phobius"/>
    </source>
</evidence>
<name>A0A0D8XBG9_DICVI</name>
<feature type="transmembrane region" description="Helical" evidence="8">
    <location>
        <begin position="74"/>
        <end position="93"/>
    </location>
</feature>
<feature type="transmembrane region" description="Helical" evidence="8">
    <location>
        <begin position="113"/>
        <end position="135"/>
    </location>
</feature>
<evidence type="ECO:0000256" key="2">
    <source>
        <dbReference type="ARBA" id="ARBA00009657"/>
    </source>
</evidence>
<organism evidence="10 11">
    <name type="scientific">Dictyocaulus viviparus</name>
    <name type="common">Bovine lungworm</name>
    <dbReference type="NCBI Taxonomy" id="29172"/>
    <lineage>
        <taxon>Eukaryota</taxon>
        <taxon>Metazoa</taxon>
        <taxon>Ecdysozoa</taxon>
        <taxon>Nematoda</taxon>
        <taxon>Chromadorea</taxon>
        <taxon>Rhabditida</taxon>
        <taxon>Rhabditina</taxon>
        <taxon>Rhabditomorpha</taxon>
        <taxon>Strongyloidea</taxon>
        <taxon>Metastrongylidae</taxon>
        <taxon>Dictyocaulus</taxon>
    </lineage>
</organism>
<evidence type="ECO:0000256" key="5">
    <source>
        <dbReference type="ARBA" id="ARBA00022989"/>
    </source>
</evidence>
<feature type="transmembrane region" description="Helical" evidence="8">
    <location>
        <begin position="393"/>
        <end position="415"/>
    </location>
</feature>
<proteinExistence type="inferred from homology"/>